<dbReference type="HOGENOM" id="CLU_129146_0_1_9"/>
<evidence type="ECO:0000259" key="2">
    <source>
        <dbReference type="Pfam" id="PF06713"/>
    </source>
</evidence>
<organism evidence="3">
    <name type="scientific">Metalysinibacillus saudimassiliensis</name>
    <dbReference type="NCBI Taxonomy" id="1461583"/>
    <lineage>
        <taxon>Bacteria</taxon>
        <taxon>Bacillati</taxon>
        <taxon>Bacillota</taxon>
        <taxon>Bacilli</taxon>
        <taxon>Bacillales</taxon>
        <taxon>Caryophanaceae</taxon>
        <taxon>Metalysinibacillus</taxon>
    </lineage>
</organism>
<keyword evidence="1" id="KW-0472">Membrane</keyword>
<feature type="transmembrane region" description="Helical" evidence="1">
    <location>
        <begin position="42"/>
        <end position="60"/>
    </location>
</feature>
<feature type="transmembrane region" description="Helical" evidence="1">
    <location>
        <begin position="12"/>
        <end position="30"/>
    </location>
</feature>
<dbReference type="Pfam" id="PF06713">
    <property type="entry name" value="bPH_4"/>
    <property type="match status" value="1"/>
</dbReference>
<gene>
    <name evidence="3" type="ORF">BN1050_02301</name>
</gene>
<keyword evidence="1" id="KW-1133">Transmembrane helix</keyword>
<feature type="domain" description="Uncharacterized protein YyaB-like PH" evidence="2">
    <location>
        <begin position="62"/>
        <end position="137"/>
    </location>
</feature>
<protein>
    <recommendedName>
        <fullName evidence="2">Uncharacterized protein YyaB-like PH domain-containing protein</fullName>
    </recommendedName>
</protein>
<keyword evidence="1" id="KW-0812">Transmembrane</keyword>
<dbReference type="AlphaFoldDB" id="A0A078MCH0"/>
<proteinExistence type="predicted"/>
<reference evidence="3" key="1">
    <citation type="submission" date="2014-07" db="EMBL/GenBank/DDBJ databases">
        <authorList>
            <person name="Urmite Genomes Urmite Genomes"/>
        </authorList>
    </citation>
    <scope>NUCLEOTIDE SEQUENCE</scope>
    <source>
        <strain evidence="3">13S34_air</strain>
    </source>
</reference>
<dbReference type="EMBL" id="LN483076">
    <property type="protein sequence ID" value="CEA05093.1"/>
    <property type="molecule type" value="Genomic_DNA"/>
</dbReference>
<dbReference type="InterPro" id="IPR009589">
    <property type="entry name" value="PH_YyaB-like"/>
</dbReference>
<accession>A0A078MCH0</accession>
<name>A0A078MCH0_9BACL</name>
<sequence length="143" mass="16124">MVFHSKVDKFYRIVLGLTVLTLALCFLLPIALDDGLGKIEALILFSTLLVSLIFILWTALDIRYELREDELYVRGGPIYSHIPYTSIKHVEPFDGLTGGFVIASARKGIAITYQKGFGYLVISPTEREVFMAELEKRIIKARA</sequence>
<evidence type="ECO:0000256" key="1">
    <source>
        <dbReference type="SAM" id="Phobius"/>
    </source>
</evidence>
<evidence type="ECO:0000313" key="3">
    <source>
        <dbReference type="EMBL" id="CEA05093.1"/>
    </source>
</evidence>
<dbReference type="GO" id="GO:0030153">
    <property type="term" value="P:bacteriocin immunity"/>
    <property type="evidence" value="ECO:0007669"/>
    <property type="project" value="InterPro"/>
</dbReference>
<dbReference type="PATRIC" id="fig|1461583.4.peg.2217"/>